<dbReference type="InterPro" id="IPR003595">
    <property type="entry name" value="Tyr_Pase_cat"/>
</dbReference>
<protein>
    <submittedName>
        <fullName evidence="2">Protein tyrosine phosphatase type IVA 1</fullName>
    </submittedName>
</protein>
<dbReference type="EMBL" id="JADGJH010001572">
    <property type="protein sequence ID" value="KAJ3112111.1"/>
    <property type="molecule type" value="Genomic_DNA"/>
</dbReference>
<sequence>MARAMSSINRENMRFVVFDAPSDSTLPLYLAELKDRNVKCVVRIPQKTLEYRCMIGHSLMELGEDVITNFLKLCDEMFVGNELSAIGVHCIAGLGRAPVLVAIALIESGMVPLEAVEYVRRQRRGAFNSVQLSYLAESYKLSKKSAKINPNKSVDGGELKKKSSSSFLGSITKAFKKS</sequence>
<dbReference type="PANTHER" id="PTHR23339">
    <property type="entry name" value="TYROSINE SPECIFIC PROTEIN PHOSPHATASE AND DUAL SPECIFICITY PROTEIN PHOSPHATASE"/>
    <property type="match status" value="1"/>
</dbReference>
<evidence type="ECO:0000313" key="3">
    <source>
        <dbReference type="Proteomes" id="UP001211907"/>
    </source>
</evidence>
<evidence type="ECO:0000313" key="2">
    <source>
        <dbReference type="EMBL" id="KAJ3112111.1"/>
    </source>
</evidence>
<accession>A0AAD5SWC9</accession>
<dbReference type="Gene3D" id="3.90.190.10">
    <property type="entry name" value="Protein tyrosine phosphatase superfamily"/>
    <property type="match status" value="1"/>
</dbReference>
<name>A0AAD5SWC9_9FUNG</name>
<dbReference type="SUPFAM" id="SSF52799">
    <property type="entry name" value="(Phosphotyrosine protein) phosphatases II"/>
    <property type="match status" value="1"/>
</dbReference>
<proteinExistence type="predicted"/>
<comment type="caution">
    <text evidence="2">The sequence shown here is derived from an EMBL/GenBank/DDBJ whole genome shotgun (WGS) entry which is preliminary data.</text>
</comment>
<feature type="domain" description="Tyrosine specific protein phosphatases" evidence="1">
    <location>
        <begin position="68"/>
        <end position="134"/>
    </location>
</feature>
<organism evidence="2 3">
    <name type="scientific">Physocladia obscura</name>
    <dbReference type="NCBI Taxonomy" id="109957"/>
    <lineage>
        <taxon>Eukaryota</taxon>
        <taxon>Fungi</taxon>
        <taxon>Fungi incertae sedis</taxon>
        <taxon>Chytridiomycota</taxon>
        <taxon>Chytridiomycota incertae sedis</taxon>
        <taxon>Chytridiomycetes</taxon>
        <taxon>Chytridiales</taxon>
        <taxon>Chytriomycetaceae</taxon>
        <taxon>Physocladia</taxon>
    </lineage>
</organism>
<dbReference type="InterPro" id="IPR050561">
    <property type="entry name" value="PTP"/>
</dbReference>
<keyword evidence="3" id="KW-1185">Reference proteome</keyword>
<dbReference type="InterPro" id="IPR000387">
    <property type="entry name" value="Tyr_Pase_dom"/>
</dbReference>
<dbReference type="InterPro" id="IPR029021">
    <property type="entry name" value="Prot-tyrosine_phosphatase-like"/>
</dbReference>
<dbReference type="Proteomes" id="UP001211907">
    <property type="component" value="Unassembled WGS sequence"/>
</dbReference>
<evidence type="ECO:0000259" key="1">
    <source>
        <dbReference type="PROSITE" id="PS50056"/>
    </source>
</evidence>
<dbReference type="SMART" id="SM00404">
    <property type="entry name" value="PTPc_motif"/>
    <property type="match status" value="1"/>
</dbReference>
<dbReference type="AlphaFoldDB" id="A0AAD5SWC9"/>
<gene>
    <name evidence="2" type="primary">PTP4A1_1</name>
    <name evidence="2" type="ORF">HK100_002447</name>
</gene>
<dbReference type="PROSITE" id="PS50056">
    <property type="entry name" value="TYR_PHOSPHATASE_2"/>
    <property type="match status" value="1"/>
</dbReference>
<reference evidence="2" key="1">
    <citation type="submission" date="2020-05" db="EMBL/GenBank/DDBJ databases">
        <title>Phylogenomic resolution of chytrid fungi.</title>
        <authorList>
            <person name="Stajich J.E."/>
            <person name="Amses K."/>
            <person name="Simmons R."/>
            <person name="Seto K."/>
            <person name="Myers J."/>
            <person name="Bonds A."/>
            <person name="Quandt C.A."/>
            <person name="Barry K."/>
            <person name="Liu P."/>
            <person name="Grigoriev I."/>
            <person name="Longcore J.E."/>
            <person name="James T.Y."/>
        </authorList>
    </citation>
    <scope>NUCLEOTIDE SEQUENCE</scope>
    <source>
        <strain evidence="2">JEL0513</strain>
    </source>
</reference>